<keyword evidence="5 6" id="KW-0961">Cell wall biogenesis/degradation</keyword>
<feature type="domain" description="L,D-TPase catalytic" evidence="9">
    <location>
        <begin position="475"/>
        <end position="602"/>
    </location>
</feature>
<feature type="transmembrane region" description="Helical" evidence="8">
    <location>
        <begin position="139"/>
        <end position="162"/>
    </location>
</feature>
<dbReference type="Gene3D" id="2.40.440.10">
    <property type="entry name" value="L,D-transpeptidase catalytic domain-like"/>
    <property type="match status" value="1"/>
</dbReference>
<dbReference type="InterPro" id="IPR038063">
    <property type="entry name" value="Transpep_catalytic_dom"/>
</dbReference>
<keyword evidence="3 6" id="KW-0133">Cell shape</keyword>
<evidence type="ECO:0000256" key="5">
    <source>
        <dbReference type="ARBA" id="ARBA00023316"/>
    </source>
</evidence>
<comment type="caution">
    <text evidence="10">The sequence shown here is derived from an EMBL/GenBank/DDBJ whole genome shotgun (WGS) entry which is preliminary data.</text>
</comment>
<organism evidence="10 11">
    <name type="scientific">Blautia intestinalis</name>
    <dbReference type="NCBI Taxonomy" id="2763028"/>
    <lineage>
        <taxon>Bacteria</taxon>
        <taxon>Bacillati</taxon>
        <taxon>Bacillota</taxon>
        <taxon>Clostridia</taxon>
        <taxon>Lachnospirales</taxon>
        <taxon>Lachnospiraceae</taxon>
        <taxon>Blautia</taxon>
    </lineage>
</organism>
<dbReference type="SUPFAM" id="SSF141523">
    <property type="entry name" value="L,D-transpeptidase catalytic domain-like"/>
    <property type="match status" value="1"/>
</dbReference>
<keyword evidence="2" id="KW-0808">Transferase</keyword>
<keyword evidence="8" id="KW-0472">Membrane</keyword>
<evidence type="ECO:0000259" key="9">
    <source>
        <dbReference type="PROSITE" id="PS52029"/>
    </source>
</evidence>
<dbReference type="InterPro" id="IPR005490">
    <property type="entry name" value="LD_TPept_cat_dom"/>
</dbReference>
<dbReference type="PANTHER" id="PTHR30582:SF33">
    <property type="entry name" value="EXPORTED PROTEIN"/>
    <property type="match status" value="1"/>
</dbReference>
<dbReference type="CDD" id="cd16913">
    <property type="entry name" value="YkuD_like"/>
    <property type="match status" value="1"/>
</dbReference>
<dbReference type="SUPFAM" id="SSF143985">
    <property type="entry name" value="L,D-transpeptidase pre-catalytic domain-like"/>
    <property type="match status" value="1"/>
</dbReference>
<feature type="compositionally biased region" description="Acidic residues" evidence="7">
    <location>
        <begin position="37"/>
        <end position="93"/>
    </location>
</feature>
<dbReference type="InterPro" id="IPR038054">
    <property type="entry name" value="LD_TPept-like_central_sf"/>
</dbReference>
<evidence type="ECO:0000256" key="8">
    <source>
        <dbReference type="SAM" id="Phobius"/>
    </source>
</evidence>
<dbReference type="Pfam" id="PF12229">
    <property type="entry name" value="PG_binding_4"/>
    <property type="match status" value="2"/>
</dbReference>
<gene>
    <name evidence="10" type="ORF">H8Z79_10915</name>
</gene>
<evidence type="ECO:0000256" key="3">
    <source>
        <dbReference type="ARBA" id="ARBA00022960"/>
    </source>
</evidence>
<evidence type="ECO:0000256" key="7">
    <source>
        <dbReference type="SAM" id="MobiDB-lite"/>
    </source>
</evidence>
<evidence type="ECO:0000256" key="2">
    <source>
        <dbReference type="ARBA" id="ARBA00022679"/>
    </source>
</evidence>
<feature type="compositionally biased region" description="Basic and acidic residues" evidence="7">
    <location>
        <begin position="1"/>
        <end position="36"/>
    </location>
</feature>
<comment type="pathway">
    <text evidence="1 6">Cell wall biogenesis; peptidoglycan biosynthesis.</text>
</comment>
<name>A0ABR7I354_9FIRM</name>
<evidence type="ECO:0000256" key="4">
    <source>
        <dbReference type="ARBA" id="ARBA00022984"/>
    </source>
</evidence>
<evidence type="ECO:0000256" key="1">
    <source>
        <dbReference type="ARBA" id="ARBA00004752"/>
    </source>
</evidence>
<protein>
    <submittedName>
        <fullName evidence="10">L,D-transpeptidase/peptidoglycan binding protein</fullName>
    </submittedName>
</protein>
<evidence type="ECO:0000313" key="11">
    <source>
        <dbReference type="Proteomes" id="UP000633936"/>
    </source>
</evidence>
<keyword evidence="8" id="KW-1133">Transmembrane helix</keyword>
<dbReference type="Gene3D" id="3.10.20.800">
    <property type="match status" value="1"/>
</dbReference>
<sequence length="603" mass="68190">MSNKEIKDRLSDGEGAPDERTDMEERIDAVMDRLTDPPDDDEGLDDLGEYDDSREEYEDTEPDEENPDDGEEFTEDDEESIEDTEPYDEAEAVYEERTHPARHKSARPGPVVYVPVDDMDEQPAQKKKGRKKKHKGGRIFGLLLLMVLVVGGCAYAAASYYFSDRFFEGTWINGVNCSQMTAYEVENLFRQKFQDYSIEVSSRGLDPQTIAGDQIDYQYLSTGEVLKLLQQQKPYEWIKGMYEQKSYTVSENTGYNKTKLQEQLKSLNCAQAENQTAPENAYVAFQDGQFVIVPETEGSKLNIKQAYQVLDAAVESGQTSVNFADTPEAYVSADVTQNDQALQSALEACNNYTRASITYTFGDRTETLDGNTIKDWLQFDEKGQLVWDDNSFQQHVADYVAQLAATYDTVGTEREFQTTSGRTVYVSSSVYGWKIDQSAETAQLSKEIQSGTQTTREPVFSQTANAYGVNDLGNTYIEVDLSEQHMYYYQNGADIFESDFVSGNMSYADRQTHAGIFTLYYKKSPDVLRGTMKADGTYEYESKVEYWMPFDGGIGFHDASWRDEFGGDIYLTDGSHGCINMPPENAGVLYDLIQYDVPIVCFY</sequence>
<keyword evidence="4 6" id="KW-0573">Peptidoglycan synthesis</keyword>
<dbReference type="EMBL" id="JACOQE010000006">
    <property type="protein sequence ID" value="MBC5740945.1"/>
    <property type="molecule type" value="Genomic_DNA"/>
</dbReference>
<dbReference type="Proteomes" id="UP000633936">
    <property type="component" value="Unassembled WGS sequence"/>
</dbReference>
<reference evidence="10 11" key="1">
    <citation type="submission" date="2020-08" db="EMBL/GenBank/DDBJ databases">
        <title>Genome public.</title>
        <authorList>
            <person name="Liu C."/>
            <person name="Sun Q."/>
        </authorList>
    </citation>
    <scope>NUCLEOTIDE SEQUENCE [LARGE SCALE GENOMIC DNA]</scope>
    <source>
        <strain evidence="10 11">27-44</strain>
    </source>
</reference>
<feature type="region of interest" description="Disordered" evidence="7">
    <location>
        <begin position="1"/>
        <end position="132"/>
    </location>
</feature>
<dbReference type="RefSeq" id="WP_182279210.1">
    <property type="nucleotide sequence ID" value="NZ_JACOQE010000006.1"/>
</dbReference>
<dbReference type="InterPro" id="IPR022029">
    <property type="entry name" value="YoaR-like_PG-bd"/>
</dbReference>
<evidence type="ECO:0000313" key="10">
    <source>
        <dbReference type="EMBL" id="MBC5740945.1"/>
    </source>
</evidence>
<keyword evidence="8" id="KW-0812">Transmembrane</keyword>
<dbReference type="InterPro" id="IPR050979">
    <property type="entry name" value="LD-transpeptidase"/>
</dbReference>
<keyword evidence="11" id="KW-1185">Reference proteome</keyword>
<evidence type="ECO:0000256" key="6">
    <source>
        <dbReference type="PROSITE-ProRule" id="PRU01373"/>
    </source>
</evidence>
<accession>A0ABR7I354</accession>
<dbReference type="PANTHER" id="PTHR30582">
    <property type="entry name" value="L,D-TRANSPEPTIDASE"/>
    <property type="match status" value="1"/>
</dbReference>
<dbReference type="Pfam" id="PF03734">
    <property type="entry name" value="YkuD"/>
    <property type="match status" value="1"/>
</dbReference>
<feature type="active site" description="Proton donor/acceptor" evidence="6">
    <location>
        <position position="557"/>
    </location>
</feature>
<feature type="active site" description="Nucleophile" evidence="6">
    <location>
        <position position="578"/>
    </location>
</feature>
<dbReference type="PROSITE" id="PS52029">
    <property type="entry name" value="LD_TPASE"/>
    <property type="match status" value="1"/>
</dbReference>
<proteinExistence type="predicted"/>